<dbReference type="EMBL" id="QQNA01000021">
    <property type="protein sequence ID" value="RDG39418.1"/>
    <property type="molecule type" value="Genomic_DNA"/>
</dbReference>
<dbReference type="NCBIfam" id="TIGR04268">
    <property type="entry name" value="FxSxx-COOH"/>
    <property type="match status" value="1"/>
</dbReference>
<sequence length="98" mass="10788">MDDSTRNGGTTRHGWQDTARGPHGADHADHDQDHRDRQDRPGTAPLGPPPAPPLPDLLALDLAALRTLDHPVLTEILTDLRARSEQPKETLWGFTNAF</sequence>
<feature type="region of interest" description="Disordered" evidence="1">
    <location>
        <begin position="1"/>
        <end position="55"/>
    </location>
</feature>
<feature type="compositionally biased region" description="Pro residues" evidence="1">
    <location>
        <begin position="46"/>
        <end position="55"/>
    </location>
</feature>
<feature type="compositionally biased region" description="Polar residues" evidence="1">
    <location>
        <begin position="1"/>
        <end position="10"/>
    </location>
</feature>
<organism evidence="2 3">
    <name type="scientific">Streptomyces corynorhini</name>
    <dbReference type="NCBI Taxonomy" id="2282652"/>
    <lineage>
        <taxon>Bacteria</taxon>
        <taxon>Bacillati</taxon>
        <taxon>Actinomycetota</taxon>
        <taxon>Actinomycetes</taxon>
        <taxon>Kitasatosporales</taxon>
        <taxon>Streptomycetaceae</taxon>
        <taxon>Streptomyces</taxon>
    </lineage>
</organism>
<accession>A0A370BCA7</accession>
<name>A0A370BCA7_9ACTN</name>
<evidence type="ECO:0000313" key="3">
    <source>
        <dbReference type="Proteomes" id="UP000253741"/>
    </source>
</evidence>
<dbReference type="Proteomes" id="UP000253741">
    <property type="component" value="Unassembled WGS sequence"/>
</dbReference>
<evidence type="ECO:0000313" key="2">
    <source>
        <dbReference type="EMBL" id="RDG39418.1"/>
    </source>
</evidence>
<dbReference type="InterPro" id="IPR026334">
    <property type="entry name" value="FxSxx-COOH"/>
</dbReference>
<proteinExistence type="predicted"/>
<comment type="caution">
    <text evidence="2">The sequence shown here is derived from an EMBL/GenBank/DDBJ whole genome shotgun (WGS) entry which is preliminary data.</text>
</comment>
<evidence type="ECO:0000256" key="1">
    <source>
        <dbReference type="SAM" id="MobiDB-lite"/>
    </source>
</evidence>
<feature type="compositionally biased region" description="Basic and acidic residues" evidence="1">
    <location>
        <begin position="23"/>
        <end position="40"/>
    </location>
</feature>
<keyword evidence="3" id="KW-1185">Reference proteome</keyword>
<gene>
    <name evidence="2" type="primary">fxsA</name>
    <name evidence="2" type="ORF">DVH02_03755</name>
</gene>
<protein>
    <submittedName>
        <fullName evidence="2">FXSXX-COOH protein</fullName>
    </submittedName>
</protein>
<dbReference type="AlphaFoldDB" id="A0A370BCA7"/>
<dbReference type="RefSeq" id="WP_114622221.1">
    <property type="nucleotide sequence ID" value="NZ_QQNA01000021.1"/>
</dbReference>
<reference evidence="2 3" key="1">
    <citation type="submission" date="2018-07" db="EMBL/GenBank/DDBJ databases">
        <title>Streptomyces species from bats.</title>
        <authorList>
            <person name="Dunlap C."/>
        </authorList>
    </citation>
    <scope>NUCLEOTIDE SEQUENCE [LARGE SCALE GENOMIC DNA]</scope>
    <source>
        <strain evidence="2 3">AC230</strain>
    </source>
</reference>